<proteinExistence type="predicted"/>
<feature type="domain" description="N-acetyltransferase" evidence="1">
    <location>
        <begin position="2"/>
        <end position="151"/>
    </location>
</feature>
<dbReference type="CDD" id="cd04301">
    <property type="entry name" value="NAT_SF"/>
    <property type="match status" value="1"/>
</dbReference>
<dbReference type="InterPro" id="IPR016181">
    <property type="entry name" value="Acyl_CoA_acyltransferase"/>
</dbReference>
<gene>
    <name evidence="2" type="ORF">BN997_00221</name>
</gene>
<dbReference type="InterPro" id="IPR038764">
    <property type="entry name" value="GNAT_N_AcTrfase_prd"/>
</dbReference>
<dbReference type="OrthoDB" id="9797990at2"/>
<organism evidence="2 3">
    <name type="scientific">Oceanobacillus oncorhynchi</name>
    <dbReference type="NCBI Taxonomy" id="545501"/>
    <lineage>
        <taxon>Bacteria</taxon>
        <taxon>Bacillati</taxon>
        <taxon>Bacillota</taxon>
        <taxon>Bacilli</taxon>
        <taxon>Bacillales</taxon>
        <taxon>Bacillaceae</taxon>
        <taxon>Oceanobacillus</taxon>
    </lineage>
</organism>
<dbReference type="STRING" id="545501.BN997_00221"/>
<dbReference type="AlphaFoldDB" id="A0A0A1MBJ2"/>
<dbReference type="EMBL" id="CDGG01000001">
    <property type="protein sequence ID" value="CEI80418.1"/>
    <property type="molecule type" value="Genomic_DNA"/>
</dbReference>
<dbReference type="GO" id="GO:0016747">
    <property type="term" value="F:acyltransferase activity, transferring groups other than amino-acyl groups"/>
    <property type="evidence" value="ECO:0007669"/>
    <property type="project" value="InterPro"/>
</dbReference>
<reference evidence="2 3" key="1">
    <citation type="submission" date="2014-11" db="EMBL/GenBank/DDBJ databases">
        <authorList>
            <person name="Urmite Genomes Urmite Genomes"/>
        </authorList>
    </citation>
    <scope>NUCLEOTIDE SEQUENCE [LARGE SCALE GENOMIC DNA]</scope>
    <source>
        <strain evidence="2 3">Oc5</strain>
    </source>
</reference>
<evidence type="ECO:0000313" key="3">
    <source>
        <dbReference type="Proteomes" id="UP000040453"/>
    </source>
</evidence>
<dbReference type="PANTHER" id="PTHR41700:SF1">
    <property type="entry name" value="N-ACETYLTRANSFERASE DOMAIN-CONTAINING PROTEIN"/>
    <property type="match status" value="1"/>
</dbReference>
<accession>A0A0A1MBJ2</accession>
<dbReference type="InterPro" id="IPR000182">
    <property type="entry name" value="GNAT_dom"/>
</dbReference>
<dbReference type="PROSITE" id="PS51186">
    <property type="entry name" value="GNAT"/>
    <property type="match status" value="1"/>
</dbReference>
<dbReference type="Gene3D" id="3.40.630.30">
    <property type="match status" value="1"/>
</dbReference>
<dbReference type="PANTHER" id="PTHR41700">
    <property type="entry name" value="GCN5-RELATED N-ACETYLTRANSFERASE"/>
    <property type="match status" value="1"/>
</dbReference>
<evidence type="ECO:0000313" key="2">
    <source>
        <dbReference type="EMBL" id="CEI80418.1"/>
    </source>
</evidence>
<protein>
    <recommendedName>
        <fullName evidence="1">N-acetyltransferase domain-containing protein</fullName>
    </recommendedName>
</protein>
<dbReference type="Proteomes" id="UP000040453">
    <property type="component" value="Unassembled WGS sequence"/>
</dbReference>
<evidence type="ECO:0000259" key="1">
    <source>
        <dbReference type="PROSITE" id="PS51186"/>
    </source>
</evidence>
<keyword evidence="3" id="KW-1185">Reference proteome</keyword>
<sequence>MIQCKELKTMAEMEQMQELEGRIWGMATIPTHQTLTAVKNGGIMVGAYADDQLVGFSYGFAGFDNGKSYLCSHMLGMDQAYRSQGIGKMLKQKQREIAIRKGYDMMKWTYDPLETRNAYLNLTKLNGMCNTYIENCYGNMQDGFNKGLPSDRFEIHWHLKSPHVMEQQSVNTENATALNTLPFNQEGLPVFTKEKEPLELTEYSYSVRVPKDFQGLKAASQELAMDWRLKTRELFQNLFEAGYAAIRLAPYENYGEYIFVKKDILDLGGK</sequence>
<dbReference type="SUPFAM" id="SSF55729">
    <property type="entry name" value="Acyl-CoA N-acyltransferases (Nat)"/>
    <property type="match status" value="1"/>
</dbReference>
<dbReference type="Pfam" id="PF00583">
    <property type="entry name" value="Acetyltransf_1"/>
    <property type="match status" value="1"/>
</dbReference>
<dbReference type="RefSeq" id="WP_042528877.1">
    <property type="nucleotide sequence ID" value="NZ_CDGG01000001.1"/>
</dbReference>
<name>A0A0A1MBJ2_9BACI</name>